<comment type="caution">
    <text evidence="4">The sequence shown here is derived from an EMBL/GenBank/DDBJ whole genome shotgun (WGS) entry which is preliminary data.</text>
</comment>
<dbReference type="EMBL" id="WUMV01000006">
    <property type="protein sequence ID" value="MXN65709.1"/>
    <property type="molecule type" value="Genomic_DNA"/>
</dbReference>
<dbReference type="Gene3D" id="3.30.2320.10">
    <property type="entry name" value="hypothetical protein PF0899 domain"/>
    <property type="match status" value="1"/>
</dbReference>
<accession>A0A7X3LV65</accession>
<dbReference type="RefSeq" id="WP_160775969.1">
    <property type="nucleotide sequence ID" value="NZ_WUMV01000006.1"/>
</dbReference>
<reference evidence="4 5" key="1">
    <citation type="submission" date="2019-12" db="EMBL/GenBank/DDBJ databases">
        <authorList>
            <person name="Li M."/>
        </authorList>
    </citation>
    <scope>NUCLEOTIDE SEQUENCE [LARGE SCALE GENOMIC DNA]</scope>
    <source>
        <strain evidence="4 5">GBMRC 2046</strain>
    </source>
</reference>
<keyword evidence="5" id="KW-1185">Reference proteome</keyword>
<evidence type="ECO:0000313" key="5">
    <source>
        <dbReference type="Proteomes" id="UP000433101"/>
    </source>
</evidence>
<feature type="compositionally biased region" description="Basic and acidic residues" evidence="2">
    <location>
        <begin position="1"/>
        <end position="14"/>
    </location>
</feature>
<feature type="region of interest" description="Disordered" evidence="2">
    <location>
        <begin position="1"/>
        <end position="22"/>
    </location>
</feature>
<evidence type="ECO:0000256" key="1">
    <source>
        <dbReference type="ARBA" id="ARBA00004328"/>
    </source>
</evidence>
<evidence type="ECO:0000313" key="4">
    <source>
        <dbReference type="EMBL" id="MXN65709.1"/>
    </source>
</evidence>
<dbReference type="AlphaFoldDB" id="A0A7X3LV65"/>
<comment type="subcellular location">
    <subcellularLocation>
        <location evidence="1">Virion</location>
    </subcellularLocation>
</comment>
<dbReference type="Proteomes" id="UP000433101">
    <property type="component" value="Unassembled WGS sequence"/>
</dbReference>
<protein>
    <submittedName>
        <fullName evidence="4">Phage major capsid protein</fullName>
    </submittedName>
</protein>
<dbReference type="NCBIfam" id="TIGR01554">
    <property type="entry name" value="major_cap_HK97"/>
    <property type="match status" value="1"/>
</dbReference>
<dbReference type="InterPro" id="IPR054612">
    <property type="entry name" value="Phage_capsid-like_C"/>
</dbReference>
<organism evidence="4 5">
    <name type="scientific">Stappia sediminis</name>
    <dbReference type="NCBI Taxonomy" id="2692190"/>
    <lineage>
        <taxon>Bacteria</taxon>
        <taxon>Pseudomonadati</taxon>
        <taxon>Pseudomonadota</taxon>
        <taxon>Alphaproteobacteria</taxon>
        <taxon>Hyphomicrobiales</taxon>
        <taxon>Stappiaceae</taxon>
        <taxon>Stappia</taxon>
    </lineage>
</organism>
<dbReference type="InterPro" id="IPR024455">
    <property type="entry name" value="Phage_capsid"/>
</dbReference>
<proteinExistence type="predicted"/>
<name>A0A7X3LV65_9HYPH</name>
<dbReference type="Gene3D" id="3.30.2400.10">
    <property type="entry name" value="Major capsid protein gp5"/>
    <property type="match status" value="1"/>
</dbReference>
<sequence length="423" mass="46270">MNGYDTHSHPEPFETKAGLPEADIRRAVEDLQRTFEVYCETNDDRLSEIETRSASDTVTRDKLERIDAALDKQMRRLDEISLKGSRPQREAGGERMSSTAQIEHKSAFETYVRSGREENLRPLEEKALSVGSDPDGGYLVPEETESEILRRLASVSPIRAIAGTRQVSASVFKKPFSIAGPQTGWVGETAARPQTTGPTLAELAFPTMELYAMPAATATLLEDAAVDVDAWIAEEVETAFAEQEGAAFVNGDGANKPRGFLDYPQVDESAWTWGNLGTVSTGVSGAFPASDPADVLIDLIYALKSGYRQNARFVMNRRTQGAVRKLKDGDGNYIWQPPAAVGQPATLMTFPVSEAEDMPDIAADAPAIAFGDFRRGYLIVDRTGVRILRDPFSAKPYVLFYTTKRVGGGVQDFDAIKLLSFAL</sequence>
<dbReference type="SUPFAM" id="SSF56563">
    <property type="entry name" value="Major capsid protein gp5"/>
    <property type="match status" value="1"/>
</dbReference>
<feature type="domain" description="Phage capsid-like C-terminal" evidence="3">
    <location>
        <begin position="136"/>
        <end position="421"/>
    </location>
</feature>
<evidence type="ECO:0000259" key="3">
    <source>
        <dbReference type="Pfam" id="PF05065"/>
    </source>
</evidence>
<evidence type="ECO:0000256" key="2">
    <source>
        <dbReference type="SAM" id="MobiDB-lite"/>
    </source>
</evidence>
<dbReference type="Pfam" id="PF05065">
    <property type="entry name" value="Phage_capsid"/>
    <property type="match status" value="1"/>
</dbReference>
<gene>
    <name evidence="4" type="ORF">GR183_12410</name>
</gene>